<dbReference type="RefSeq" id="WP_251932963.1">
    <property type="nucleotide sequence ID" value="NZ_CP098747.1"/>
</dbReference>
<dbReference type="SUPFAM" id="SSF55073">
    <property type="entry name" value="Nucleotide cyclase"/>
    <property type="match status" value="1"/>
</dbReference>
<dbReference type="SMART" id="SM00267">
    <property type="entry name" value="GGDEF"/>
    <property type="match status" value="1"/>
</dbReference>
<dbReference type="Proteomes" id="UP001056291">
    <property type="component" value="Chromosome"/>
</dbReference>
<name>A0ABY4VZ10_9PROT</name>
<evidence type="ECO:0000256" key="1">
    <source>
        <dbReference type="ARBA" id="ARBA00012528"/>
    </source>
</evidence>
<organism evidence="4 5">
    <name type="scientific">Sneathiella marina</name>
    <dbReference type="NCBI Taxonomy" id="2950108"/>
    <lineage>
        <taxon>Bacteria</taxon>
        <taxon>Pseudomonadati</taxon>
        <taxon>Pseudomonadota</taxon>
        <taxon>Alphaproteobacteria</taxon>
        <taxon>Sneathiellales</taxon>
        <taxon>Sneathiellaceae</taxon>
        <taxon>Sneathiella</taxon>
    </lineage>
</organism>
<comment type="catalytic activity">
    <reaction evidence="2">
        <text>2 GTP = 3',3'-c-di-GMP + 2 diphosphate</text>
        <dbReference type="Rhea" id="RHEA:24898"/>
        <dbReference type="ChEBI" id="CHEBI:33019"/>
        <dbReference type="ChEBI" id="CHEBI:37565"/>
        <dbReference type="ChEBI" id="CHEBI:58805"/>
        <dbReference type="EC" id="2.7.7.65"/>
    </reaction>
</comment>
<dbReference type="InterPro" id="IPR050469">
    <property type="entry name" value="Diguanylate_Cyclase"/>
</dbReference>
<evidence type="ECO:0000256" key="2">
    <source>
        <dbReference type="ARBA" id="ARBA00034247"/>
    </source>
</evidence>
<accession>A0ABY4VZ10</accession>
<evidence type="ECO:0000259" key="3">
    <source>
        <dbReference type="PROSITE" id="PS50887"/>
    </source>
</evidence>
<evidence type="ECO:0000313" key="5">
    <source>
        <dbReference type="Proteomes" id="UP001056291"/>
    </source>
</evidence>
<gene>
    <name evidence="4" type="ORF">NBZ79_13320</name>
</gene>
<dbReference type="Pfam" id="PF00990">
    <property type="entry name" value="GGDEF"/>
    <property type="match status" value="1"/>
</dbReference>
<dbReference type="InterPro" id="IPR029787">
    <property type="entry name" value="Nucleotide_cyclase"/>
</dbReference>
<evidence type="ECO:0000313" key="4">
    <source>
        <dbReference type="EMBL" id="USG60156.1"/>
    </source>
</evidence>
<sequence length="233" mass="25902">MTANMSALPATGTGLAFGAEQEVPFHLENLAKKIKNSPHNSANPQYWQTINRVIAYAASAEQHISEQQARIRELEELSSTDELTGLPNRRGLQEFMARMLSISRRHDEQGVLAFLDLDDFKIINDHYGHETGDRLLNVFAKALKSSLRDSDFVARIGGDEFVFVLVRSSEENGINRARAIQQQIGSSFITAQGKELPLRASLGVAAFNGEATLAQLLRSADLDMYKDKRARKT</sequence>
<dbReference type="PROSITE" id="PS50887">
    <property type="entry name" value="GGDEF"/>
    <property type="match status" value="1"/>
</dbReference>
<dbReference type="EMBL" id="CP098747">
    <property type="protein sequence ID" value="USG60156.1"/>
    <property type="molecule type" value="Genomic_DNA"/>
</dbReference>
<dbReference type="CDD" id="cd01949">
    <property type="entry name" value="GGDEF"/>
    <property type="match status" value="1"/>
</dbReference>
<keyword evidence="5" id="KW-1185">Reference proteome</keyword>
<dbReference type="Gene3D" id="3.30.70.270">
    <property type="match status" value="1"/>
</dbReference>
<dbReference type="PANTHER" id="PTHR45138:SF9">
    <property type="entry name" value="DIGUANYLATE CYCLASE DGCM-RELATED"/>
    <property type="match status" value="1"/>
</dbReference>
<dbReference type="InterPro" id="IPR043128">
    <property type="entry name" value="Rev_trsase/Diguanyl_cyclase"/>
</dbReference>
<dbReference type="InterPro" id="IPR000160">
    <property type="entry name" value="GGDEF_dom"/>
</dbReference>
<proteinExistence type="predicted"/>
<dbReference type="PANTHER" id="PTHR45138">
    <property type="entry name" value="REGULATORY COMPONENTS OF SENSORY TRANSDUCTION SYSTEM"/>
    <property type="match status" value="1"/>
</dbReference>
<reference evidence="4" key="1">
    <citation type="submission" date="2022-06" db="EMBL/GenBank/DDBJ databases">
        <title>Sneathiella actinostolidae sp. nov., isolated from a sea anemonein the Western Pacific Ocean.</title>
        <authorList>
            <person name="Wei M.J."/>
        </authorList>
    </citation>
    <scope>NUCLEOTIDE SEQUENCE</scope>
    <source>
        <strain evidence="4">PHK-P5</strain>
    </source>
</reference>
<feature type="domain" description="GGDEF" evidence="3">
    <location>
        <begin position="108"/>
        <end position="233"/>
    </location>
</feature>
<dbReference type="EC" id="2.7.7.65" evidence="1"/>
<dbReference type="NCBIfam" id="TIGR00254">
    <property type="entry name" value="GGDEF"/>
    <property type="match status" value="1"/>
</dbReference>
<protein>
    <recommendedName>
        <fullName evidence="1">diguanylate cyclase</fullName>
        <ecNumber evidence="1">2.7.7.65</ecNumber>
    </recommendedName>
</protein>